<evidence type="ECO:0008006" key="3">
    <source>
        <dbReference type="Google" id="ProtNLM"/>
    </source>
</evidence>
<dbReference type="AlphaFoldDB" id="A0A0G0AWI2"/>
<dbReference type="EMBL" id="LBOI01000019">
    <property type="protein sequence ID" value="KKP30965.1"/>
    <property type="molecule type" value="Genomic_DNA"/>
</dbReference>
<dbReference type="InterPro" id="IPR034660">
    <property type="entry name" value="DinB/YfiT-like"/>
</dbReference>
<organism evidence="1 2">
    <name type="scientific">Candidatus Woesebacteria bacterium GW2011_GWC2_31_9</name>
    <dbReference type="NCBI Taxonomy" id="1618586"/>
    <lineage>
        <taxon>Bacteria</taxon>
        <taxon>Candidatus Woeseibacteriota</taxon>
    </lineage>
</organism>
<reference evidence="1 2" key="1">
    <citation type="journal article" date="2015" name="Nature">
        <title>rRNA introns, odd ribosomes, and small enigmatic genomes across a large radiation of phyla.</title>
        <authorList>
            <person name="Brown C.T."/>
            <person name="Hug L.A."/>
            <person name="Thomas B.C."/>
            <person name="Sharon I."/>
            <person name="Castelle C.J."/>
            <person name="Singh A."/>
            <person name="Wilkins M.J."/>
            <person name="Williams K.H."/>
            <person name="Banfield J.F."/>
        </authorList>
    </citation>
    <scope>NUCLEOTIDE SEQUENCE [LARGE SCALE GENOMIC DNA]</scope>
</reference>
<proteinExistence type="predicted"/>
<evidence type="ECO:0000313" key="2">
    <source>
        <dbReference type="Proteomes" id="UP000034803"/>
    </source>
</evidence>
<dbReference type="Gene3D" id="1.20.120.450">
    <property type="entry name" value="dinb family like domain"/>
    <property type="match status" value="1"/>
</dbReference>
<accession>A0A0G0AWI2</accession>
<dbReference type="SUPFAM" id="SSF109854">
    <property type="entry name" value="DinB/YfiT-like putative metalloenzymes"/>
    <property type="match status" value="1"/>
</dbReference>
<evidence type="ECO:0000313" key="1">
    <source>
        <dbReference type="EMBL" id="KKP30965.1"/>
    </source>
</evidence>
<gene>
    <name evidence="1" type="ORF">UR21_C0019G0011</name>
</gene>
<comment type="caution">
    <text evidence="1">The sequence shown here is derived from an EMBL/GenBank/DDBJ whole genome shotgun (WGS) entry which is preliminary data.</text>
</comment>
<name>A0A0G0AWI2_9BACT</name>
<sequence>MLTKSEEISNELISYLTNLSIDQWNLKVSDEWTVKDIISHLIGWNIEASKVLPAVWKTKETPWFLNTDDYEKFNRTYVEAHRQDFPQKVLREFIGSEEIFSKVIQEIGEDNLRKQIDKYYWVFDEGEDSHYLEHLNQIKTVVEKY</sequence>
<protein>
    <recommendedName>
        <fullName evidence="3">Mycothiol-dependent maleylpyruvate isomerase metal-binding domain-containing protein</fullName>
    </recommendedName>
</protein>
<dbReference type="Proteomes" id="UP000034803">
    <property type="component" value="Unassembled WGS sequence"/>
</dbReference>